<dbReference type="PANTHER" id="PTHR35807:SF2">
    <property type="entry name" value="TRANSCRIPTIONAL ACTIVATOR DOMAIN"/>
    <property type="match status" value="1"/>
</dbReference>
<dbReference type="Gene3D" id="3.40.50.300">
    <property type="entry name" value="P-loop containing nucleotide triphosphate hydrolases"/>
    <property type="match status" value="1"/>
</dbReference>
<protein>
    <submittedName>
        <fullName evidence="4">AAA family ATPase</fullName>
    </submittedName>
</protein>
<dbReference type="InterPro" id="IPR027417">
    <property type="entry name" value="P-loop_NTPase"/>
</dbReference>
<feature type="domain" description="Bacterial transcriptional activator" evidence="3">
    <location>
        <begin position="121"/>
        <end position="259"/>
    </location>
</feature>
<feature type="compositionally biased region" description="Pro residues" evidence="2">
    <location>
        <begin position="1155"/>
        <end position="1165"/>
    </location>
</feature>
<dbReference type="GO" id="GO:0006355">
    <property type="term" value="P:regulation of DNA-templated transcription"/>
    <property type="evidence" value="ECO:0007669"/>
    <property type="project" value="InterPro"/>
</dbReference>
<dbReference type="InterPro" id="IPR051677">
    <property type="entry name" value="AfsR-DnrI-RedD_regulator"/>
</dbReference>
<dbReference type="GO" id="GO:0003677">
    <property type="term" value="F:DNA binding"/>
    <property type="evidence" value="ECO:0007669"/>
    <property type="project" value="InterPro"/>
</dbReference>
<gene>
    <name evidence="4" type="ORF">FNH09_06720</name>
</gene>
<dbReference type="PANTHER" id="PTHR35807">
    <property type="entry name" value="TRANSCRIPTIONAL REGULATOR REDD-RELATED"/>
    <property type="match status" value="1"/>
</dbReference>
<dbReference type="InterPro" id="IPR041664">
    <property type="entry name" value="AAA_16"/>
</dbReference>
<organism evidence="4 5">
    <name type="scientific">Streptomyces adustus</name>
    <dbReference type="NCBI Taxonomy" id="1609272"/>
    <lineage>
        <taxon>Bacteria</taxon>
        <taxon>Bacillati</taxon>
        <taxon>Actinomycetota</taxon>
        <taxon>Actinomycetes</taxon>
        <taxon>Kitasatosporales</taxon>
        <taxon>Streptomycetaceae</taxon>
        <taxon>Streptomyces</taxon>
    </lineage>
</organism>
<proteinExistence type="predicted"/>
<dbReference type="InterPro" id="IPR005158">
    <property type="entry name" value="BTAD"/>
</dbReference>
<keyword evidence="1" id="KW-0902">Two-component regulatory system</keyword>
<evidence type="ECO:0000256" key="2">
    <source>
        <dbReference type="SAM" id="MobiDB-lite"/>
    </source>
</evidence>
<dbReference type="Pfam" id="PF13191">
    <property type="entry name" value="AAA_16"/>
    <property type="match status" value="1"/>
</dbReference>
<dbReference type="SUPFAM" id="SSF52540">
    <property type="entry name" value="P-loop containing nucleoside triphosphate hydrolases"/>
    <property type="match status" value="1"/>
</dbReference>
<dbReference type="Pfam" id="PF03704">
    <property type="entry name" value="BTAD"/>
    <property type="match status" value="1"/>
</dbReference>
<dbReference type="SUPFAM" id="SSF46894">
    <property type="entry name" value="C-terminal effector domain of the bipartite response regulators"/>
    <property type="match status" value="1"/>
</dbReference>
<accession>A0A5N8V6X7</accession>
<keyword evidence="5" id="KW-1185">Reference proteome</keyword>
<dbReference type="AlphaFoldDB" id="A0A5N8V6X7"/>
<evidence type="ECO:0000256" key="1">
    <source>
        <dbReference type="ARBA" id="ARBA00023012"/>
    </source>
</evidence>
<dbReference type="OrthoDB" id="3203171at2"/>
<dbReference type="InterPro" id="IPR011990">
    <property type="entry name" value="TPR-like_helical_dom_sf"/>
</dbReference>
<dbReference type="GO" id="GO:0000160">
    <property type="term" value="P:phosphorelay signal transduction system"/>
    <property type="evidence" value="ECO:0007669"/>
    <property type="project" value="UniProtKB-KW"/>
</dbReference>
<dbReference type="Gene3D" id="1.10.10.10">
    <property type="entry name" value="Winged helix-like DNA-binding domain superfamily/Winged helix DNA-binding domain"/>
    <property type="match status" value="1"/>
</dbReference>
<reference evidence="4 5" key="1">
    <citation type="submission" date="2019-07" db="EMBL/GenBank/DDBJ databases">
        <title>New species of Amycolatopsis and Streptomyces.</title>
        <authorList>
            <person name="Duangmal K."/>
            <person name="Teo W.F.A."/>
            <person name="Lipun K."/>
        </authorList>
    </citation>
    <scope>NUCLEOTIDE SEQUENCE [LARGE SCALE GENOMIC DNA]</scope>
    <source>
        <strain evidence="4 5">NBRC 109810</strain>
    </source>
</reference>
<dbReference type="Gene3D" id="1.25.40.10">
    <property type="entry name" value="Tetratricopeptide repeat domain"/>
    <property type="match status" value="2"/>
</dbReference>
<dbReference type="SUPFAM" id="SSF48452">
    <property type="entry name" value="TPR-like"/>
    <property type="match status" value="2"/>
</dbReference>
<name>A0A5N8V6X7_9ACTN</name>
<dbReference type="Proteomes" id="UP000325849">
    <property type="component" value="Unassembled WGS sequence"/>
</dbReference>
<comment type="caution">
    <text evidence="4">The sequence shown here is derived from an EMBL/GenBank/DDBJ whole genome shotgun (WGS) entry which is preliminary data.</text>
</comment>
<feature type="region of interest" description="Disordered" evidence="2">
    <location>
        <begin position="1151"/>
        <end position="1171"/>
    </location>
</feature>
<dbReference type="InterPro" id="IPR036388">
    <property type="entry name" value="WH-like_DNA-bd_sf"/>
</dbReference>
<dbReference type="InterPro" id="IPR016032">
    <property type="entry name" value="Sig_transdc_resp-reg_C-effctor"/>
</dbReference>
<dbReference type="InterPro" id="IPR019734">
    <property type="entry name" value="TPR_rpt"/>
</dbReference>
<feature type="region of interest" description="Disordered" evidence="2">
    <location>
        <begin position="509"/>
        <end position="540"/>
    </location>
</feature>
<evidence type="ECO:0000259" key="3">
    <source>
        <dbReference type="SMART" id="SM01043"/>
    </source>
</evidence>
<evidence type="ECO:0000313" key="4">
    <source>
        <dbReference type="EMBL" id="MPY31021.1"/>
    </source>
</evidence>
<evidence type="ECO:0000313" key="5">
    <source>
        <dbReference type="Proteomes" id="UP000325849"/>
    </source>
</evidence>
<dbReference type="SMART" id="SM01043">
    <property type="entry name" value="BTAD"/>
    <property type="match status" value="1"/>
</dbReference>
<sequence length="1171" mass="123852">MNARHTTNGTDGTAPLLRLHLFGGFRATRDGGPALAERWPRPGARALVKLLAVVPGHSLHREQTMDVCWPDADPQAAAGSLRVALHAARRALEPELAPRAASSYLVADGAMLRLDPATVWIDADHAESAAESALASDDPAQLDRALREFTGELLPEDRYATWAQPRRDRLARLREETLLALAVAHLERGAPHEAVAVAEQVLAASPAEELAHRVLIDAYTRQGLRRRAVRQYHVCREALDTELGVRPGPETERLHRAALAARPPATPSAPSLPAALRGRAGAPLRGRDDLLRRLLVAEGTPVRLLTGEAGVGKTRLVAEAARRAGASGSAVLWGGGHDAEGHTPYGAFAEALDGWLAGRDAAERARAGTEHPELASFLPSLGRVGDGVERSPEEERDRLFRATAALLGELAAAHPVLMVLDDLHAADTGSFQLLSHLARRSADTGTRLRFLVTCREEELPGGDPRRSGLAALLRQGLATREEVERLDRAACLAVAADAVARAAVARGAGTRRGADASDPDGAPHPGGPTGPDVGPDVGPDERLRRVWELSLGNPLFAVELARGLAEGGPDAVAPDGVRQLVAERLGRLDQDTRRVVEALSAAGGEAALSELLDVAEHGLRPPVAGAAAADALERAISVSLVEERHVVVAGRPEAGLAFRHPVVRLTCYEQLTVVRRRQLHAAFAQAVLRRRPDAVDALASHFARADDPRAAEYLRRAAERAAALYANDTADRYYRELVTRLDADAAQARLAHSLVLGRMGHFTEAAEVLRVALAEFQRRGDHDDTVLAAAQLADTLAKAGATAAAQEVLRAHPAAEATAPGPAARHFLALALVRGILGRYEEGHASALRALETARQVPGTEGQGLQARSYTQQARNLGLAGRFHEAREAADQALAPAEAYGDPTLLVSVLSTLRENARRAGRLREAVDSGERALALAERSGDPTATAFERANLAELRLLLAEPGPAGVLAEAAVAGAERDDAWCLPYALATLARVRMHTGATAEAEALLSRAGDAAAVPRDRQAGHEVRTARAELALRTGRPGVALAALEGFEEEAPVLVAWAELLAGRAASALRHALAEVSRAGRTGERLAEVEARIALGVALSRLDRADEARDALERAAELSGRLPYPAGTRRLSAARDLLKGGEVLGGVWPPGVPSPDPGPLGAPDTA</sequence>
<dbReference type="SMART" id="SM00028">
    <property type="entry name" value="TPR"/>
    <property type="match status" value="5"/>
</dbReference>
<dbReference type="EMBL" id="VJZD01000017">
    <property type="protein sequence ID" value="MPY31021.1"/>
    <property type="molecule type" value="Genomic_DNA"/>
</dbReference>